<proteinExistence type="predicted"/>
<dbReference type="Proteomes" id="UP000595437">
    <property type="component" value="Chromosome 9"/>
</dbReference>
<protein>
    <submittedName>
        <fullName evidence="1">Uncharacterized protein</fullName>
    </submittedName>
</protein>
<keyword evidence="2" id="KW-1185">Reference proteome</keyword>
<sequence length="86" mass="9400">MAVTAVTVIGYGGGIDGLGCCCCCRGGGCCRDGSRSKDLRLLNLFQEDQGHFLVSQSRLKFLYRGLTLGQEGGRNVLERERKKKKD</sequence>
<name>A0A7T8GXX2_CALRO</name>
<evidence type="ECO:0000313" key="1">
    <source>
        <dbReference type="EMBL" id="QQP39829.1"/>
    </source>
</evidence>
<accession>A0A7T8GXX2</accession>
<gene>
    <name evidence="1" type="ORF">FKW44_013667</name>
</gene>
<reference evidence="2" key="1">
    <citation type="submission" date="2021-01" db="EMBL/GenBank/DDBJ databases">
        <title>Caligus Genome Assembly.</title>
        <authorList>
            <person name="Gallardo-Escarate C."/>
        </authorList>
    </citation>
    <scope>NUCLEOTIDE SEQUENCE [LARGE SCALE GENOMIC DNA]</scope>
</reference>
<dbReference type="EMBL" id="CP045898">
    <property type="protein sequence ID" value="QQP39829.1"/>
    <property type="molecule type" value="Genomic_DNA"/>
</dbReference>
<evidence type="ECO:0000313" key="2">
    <source>
        <dbReference type="Proteomes" id="UP000595437"/>
    </source>
</evidence>
<dbReference type="AlphaFoldDB" id="A0A7T8GXX2"/>
<organism evidence="1 2">
    <name type="scientific">Caligus rogercresseyi</name>
    <name type="common">Sea louse</name>
    <dbReference type="NCBI Taxonomy" id="217165"/>
    <lineage>
        <taxon>Eukaryota</taxon>
        <taxon>Metazoa</taxon>
        <taxon>Ecdysozoa</taxon>
        <taxon>Arthropoda</taxon>
        <taxon>Crustacea</taxon>
        <taxon>Multicrustacea</taxon>
        <taxon>Hexanauplia</taxon>
        <taxon>Copepoda</taxon>
        <taxon>Siphonostomatoida</taxon>
        <taxon>Caligidae</taxon>
        <taxon>Caligus</taxon>
    </lineage>
</organism>